<gene>
    <name evidence="2" type="ORF">U1T56_08485</name>
</gene>
<evidence type="ECO:0000313" key="2">
    <source>
        <dbReference type="EMBL" id="MEK0083187.1"/>
    </source>
</evidence>
<dbReference type="Proteomes" id="UP001375743">
    <property type="component" value="Unassembled WGS sequence"/>
</dbReference>
<sequence length="149" mass="17294">MRTETEIPPETPFTAQELRERTERRRRELIRIARQNGNGPAEDDQRRRRFLNRRLAGQDIERFVQLVENAIALGRSECQVLRFPSAWTTDRGRAINCFEPDWHETLVGFAAEVHAYYVRCLAPKGFSIRAQIVTWPEGLPGEVGVFIGW</sequence>
<accession>A0ABU8XPT8</accession>
<proteinExistence type="predicted"/>
<reference evidence="2 3" key="1">
    <citation type="submission" date="2024-01" db="EMBL/GenBank/DDBJ databases">
        <title>Multi-omics insights into the function and evolution of sodium benzoate biodegradation pathways in Benzoatithermus flavus gen. nov., sp. nov. from hot spring.</title>
        <authorList>
            <person name="Hu C.-J."/>
            <person name="Li W.-J."/>
        </authorList>
    </citation>
    <scope>NUCLEOTIDE SEQUENCE [LARGE SCALE GENOMIC DNA]</scope>
    <source>
        <strain evidence="2 3">SYSU G07066</strain>
    </source>
</reference>
<evidence type="ECO:0000313" key="3">
    <source>
        <dbReference type="Proteomes" id="UP001375743"/>
    </source>
</evidence>
<organism evidence="2 3">
    <name type="scientific">Benzoatithermus flavus</name>
    <dbReference type="NCBI Taxonomy" id="3108223"/>
    <lineage>
        <taxon>Bacteria</taxon>
        <taxon>Pseudomonadati</taxon>
        <taxon>Pseudomonadota</taxon>
        <taxon>Alphaproteobacteria</taxon>
        <taxon>Geminicoccales</taxon>
        <taxon>Geminicoccaceae</taxon>
        <taxon>Benzoatithermus</taxon>
    </lineage>
</organism>
<name>A0ABU8XPT8_9PROT</name>
<feature type="compositionally biased region" description="Low complexity" evidence="1">
    <location>
        <begin position="1"/>
        <end position="16"/>
    </location>
</feature>
<keyword evidence="3" id="KW-1185">Reference proteome</keyword>
<feature type="region of interest" description="Disordered" evidence="1">
    <location>
        <begin position="1"/>
        <end position="20"/>
    </location>
</feature>
<comment type="caution">
    <text evidence="2">The sequence shown here is derived from an EMBL/GenBank/DDBJ whole genome shotgun (WGS) entry which is preliminary data.</text>
</comment>
<dbReference type="EMBL" id="JBBLZC010000006">
    <property type="protein sequence ID" value="MEK0083187.1"/>
    <property type="molecule type" value="Genomic_DNA"/>
</dbReference>
<evidence type="ECO:0000256" key="1">
    <source>
        <dbReference type="SAM" id="MobiDB-lite"/>
    </source>
</evidence>
<protein>
    <submittedName>
        <fullName evidence="2">Uncharacterized protein</fullName>
    </submittedName>
</protein>
<dbReference type="RefSeq" id="WP_418159029.1">
    <property type="nucleotide sequence ID" value="NZ_JBBLZC010000006.1"/>
</dbReference>